<proteinExistence type="predicted"/>
<accession>A0A7I9WSC3</accession>
<dbReference type="AlphaFoldDB" id="A0A7I9WSC3"/>
<organism evidence="1 2">
    <name type="scientific">Mycolicibacterium murale</name>
    <dbReference type="NCBI Taxonomy" id="182220"/>
    <lineage>
        <taxon>Bacteria</taxon>
        <taxon>Bacillati</taxon>
        <taxon>Actinomycetota</taxon>
        <taxon>Actinomycetes</taxon>
        <taxon>Mycobacteriales</taxon>
        <taxon>Mycobacteriaceae</taxon>
        <taxon>Mycolicibacterium</taxon>
    </lineage>
</organism>
<sequence>MFNRDRDHCCPMCRLVDAELTKAQEECESGFGDDAHWLSAVALNDALTEYLSSSAAVRKLMRQAVA</sequence>
<keyword evidence="2" id="KW-1185">Reference proteome</keyword>
<evidence type="ECO:0000313" key="2">
    <source>
        <dbReference type="Proteomes" id="UP000465241"/>
    </source>
</evidence>
<evidence type="ECO:0000313" key="1">
    <source>
        <dbReference type="EMBL" id="GFG60641.1"/>
    </source>
</evidence>
<protein>
    <submittedName>
        <fullName evidence="1">Uncharacterized protein</fullName>
    </submittedName>
</protein>
<reference evidence="1 2" key="1">
    <citation type="journal article" date="2019" name="Emerg. Microbes Infect.">
        <title>Comprehensive subspecies identification of 175 nontuberculous mycobacteria species based on 7547 genomic profiles.</title>
        <authorList>
            <person name="Matsumoto Y."/>
            <person name="Kinjo T."/>
            <person name="Motooka D."/>
            <person name="Nabeya D."/>
            <person name="Jung N."/>
            <person name="Uechi K."/>
            <person name="Horii T."/>
            <person name="Iida T."/>
            <person name="Fujita J."/>
            <person name="Nakamura S."/>
        </authorList>
    </citation>
    <scope>NUCLEOTIDE SEQUENCE [LARGE SCALE GENOMIC DNA]</scope>
    <source>
        <strain evidence="1 2">JCM 13392</strain>
    </source>
</reference>
<name>A0A7I9WSC3_9MYCO</name>
<gene>
    <name evidence="1" type="ORF">MMUR_47770</name>
</gene>
<dbReference type="EMBL" id="BLKT01000003">
    <property type="protein sequence ID" value="GFG60641.1"/>
    <property type="molecule type" value="Genomic_DNA"/>
</dbReference>
<comment type="caution">
    <text evidence="1">The sequence shown here is derived from an EMBL/GenBank/DDBJ whole genome shotgun (WGS) entry which is preliminary data.</text>
</comment>
<dbReference type="Proteomes" id="UP000465241">
    <property type="component" value="Unassembled WGS sequence"/>
</dbReference>